<accession>A0A0M0LQK7</accession>
<dbReference type="EMBL" id="JWZX01000273">
    <property type="protein sequence ID" value="KOO53350.1"/>
    <property type="molecule type" value="Genomic_DNA"/>
</dbReference>
<dbReference type="Proteomes" id="UP000037460">
    <property type="component" value="Unassembled WGS sequence"/>
</dbReference>
<organism evidence="1 2">
    <name type="scientific">Chrysochromulina tobinii</name>
    <dbReference type="NCBI Taxonomy" id="1460289"/>
    <lineage>
        <taxon>Eukaryota</taxon>
        <taxon>Haptista</taxon>
        <taxon>Haptophyta</taxon>
        <taxon>Prymnesiophyceae</taxon>
        <taxon>Prymnesiales</taxon>
        <taxon>Chrysochromulinaceae</taxon>
        <taxon>Chrysochromulina</taxon>
    </lineage>
</organism>
<evidence type="ECO:0000313" key="1">
    <source>
        <dbReference type="EMBL" id="KOO53350.1"/>
    </source>
</evidence>
<comment type="caution">
    <text evidence="1">The sequence shown here is derived from an EMBL/GenBank/DDBJ whole genome shotgun (WGS) entry which is preliminary data.</text>
</comment>
<evidence type="ECO:0000313" key="2">
    <source>
        <dbReference type="Proteomes" id="UP000037460"/>
    </source>
</evidence>
<dbReference type="AlphaFoldDB" id="A0A0M0LQK7"/>
<dbReference type="OrthoDB" id="10519689at2759"/>
<keyword evidence="1" id="KW-0808">Transferase</keyword>
<gene>
    <name evidence="1" type="ORF">Ctob_010452</name>
</gene>
<protein>
    <submittedName>
        <fullName evidence="1">Glycosyltransferase involved in lps biosynthesis</fullName>
    </submittedName>
</protein>
<keyword evidence="2" id="KW-1185">Reference proteome</keyword>
<sequence>MHALWDACDVIYCLTLRTRPERRRAAAAQFSAAGLADRVTFLLQEPDVADGKRGCFHAHQQAARLALEASAQRALIFEDDVEFLPHFTPHAAARAAAFIRGDTGGRPPWSIFFLGHFPRKMELTSSPDIVRVRSMDGHAYVLSPAGMQALCALSYAGDQVDVHFHYRSETAYALYPMVAVQTPGPSDTEGLERAEDWNDAKLKRERDLYDGAVRRKALAAALALNAAVLPAALGGLLPGVFAREEA</sequence>
<name>A0A0M0LQK7_9EUKA</name>
<proteinExistence type="predicted"/>
<dbReference type="GO" id="GO:0016740">
    <property type="term" value="F:transferase activity"/>
    <property type="evidence" value="ECO:0007669"/>
    <property type="project" value="UniProtKB-KW"/>
</dbReference>
<reference evidence="2" key="1">
    <citation type="journal article" date="2015" name="PLoS Genet.">
        <title>Genome Sequence and Transcriptome Analyses of Chrysochromulina tobin: Metabolic Tools for Enhanced Algal Fitness in the Prominent Order Prymnesiales (Haptophyceae).</title>
        <authorList>
            <person name="Hovde B.T."/>
            <person name="Deodato C.R."/>
            <person name="Hunsperger H.M."/>
            <person name="Ryken S.A."/>
            <person name="Yost W."/>
            <person name="Jha R.K."/>
            <person name="Patterson J."/>
            <person name="Monnat R.J. Jr."/>
            <person name="Barlow S.B."/>
            <person name="Starkenburg S.R."/>
            <person name="Cattolico R.A."/>
        </authorList>
    </citation>
    <scope>NUCLEOTIDE SEQUENCE</scope>
    <source>
        <strain evidence="2">CCMP291</strain>
    </source>
</reference>